<dbReference type="Pfam" id="PF03223">
    <property type="entry name" value="V-ATPase_C"/>
    <property type="match status" value="1"/>
</dbReference>
<dbReference type="OMA" id="YICYSIN"/>
<dbReference type="GO" id="GO:0000221">
    <property type="term" value="C:vacuolar proton-transporting V-type ATPase, V1 domain"/>
    <property type="evidence" value="ECO:0007669"/>
    <property type="project" value="TreeGrafter"/>
</dbReference>
<keyword evidence="4 6" id="KW-0406">Ion transport</keyword>
<dbReference type="GO" id="GO:0046961">
    <property type="term" value="F:proton-transporting ATPase activity, rotational mechanism"/>
    <property type="evidence" value="ECO:0007669"/>
    <property type="project" value="InterPro"/>
</dbReference>
<dbReference type="STRING" id="99883.ENSTNIP00000005631"/>
<evidence type="ECO:0000313" key="8">
    <source>
        <dbReference type="Proteomes" id="UP000007303"/>
    </source>
</evidence>
<dbReference type="Gene3D" id="3.30.70.100">
    <property type="match status" value="1"/>
</dbReference>
<dbReference type="InterPro" id="IPR004907">
    <property type="entry name" value="ATPase_V1-cplx_csu"/>
</dbReference>
<evidence type="ECO:0000256" key="6">
    <source>
        <dbReference type="RuleBase" id="RU364010"/>
    </source>
</evidence>
<dbReference type="Proteomes" id="UP000007303">
    <property type="component" value="Unassembled WGS sequence"/>
</dbReference>
<evidence type="ECO:0000256" key="3">
    <source>
        <dbReference type="ARBA" id="ARBA00022781"/>
    </source>
</evidence>
<dbReference type="PANTHER" id="PTHR10137">
    <property type="entry name" value="V-TYPE PROTON ATPASE SUBUNIT C"/>
    <property type="match status" value="1"/>
</dbReference>
<proteinExistence type="inferred from homology"/>
<reference evidence="7" key="3">
    <citation type="submission" date="2025-09" db="UniProtKB">
        <authorList>
            <consortium name="Ensembl"/>
        </authorList>
    </citation>
    <scope>IDENTIFICATION</scope>
</reference>
<dbReference type="Ensembl" id="ENSTNIT00000005779.1">
    <property type="protein sequence ID" value="ENSTNIP00000005631.1"/>
    <property type="gene ID" value="ENSTNIG00000001145.1"/>
</dbReference>
<comment type="subunit">
    <text evidence="6">V-ATPase is a heteromultimeric enzyme made up of two complexes: the ATP-hydrolytic V1 complex and the proton translocation V0 complex. The V1 complex consists of three catalytic AB heterodimers that form a heterohexamer, three peripheral stalks each consisting of EG heterodimers, one central rotor including subunits D and F, and the regulatory subunits C and H. The proton translocation complex V0 consists of the proton transport subunit a, a ring of proteolipid subunits c9c'', rotary subunit d, subunits e and f, and two accessory subunits.</text>
</comment>
<dbReference type="GO" id="GO:0005765">
    <property type="term" value="C:lysosomal membrane"/>
    <property type="evidence" value="ECO:0007669"/>
    <property type="project" value="TreeGrafter"/>
</dbReference>
<reference evidence="8" key="1">
    <citation type="journal article" date="2004" name="Nature">
        <title>Genome duplication in the teleost fish Tetraodon nigroviridis reveals the early vertebrate proto-karyotype.</title>
        <authorList>
            <person name="Jaillon O."/>
            <person name="Aury J.-M."/>
            <person name="Brunet F."/>
            <person name="Petit J.-L."/>
            <person name="Stange-Thomann N."/>
            <person name="Mauceli E."/>
            <person name="Bouneau L."/>
            <person name="Fischer C."/>
            <person name="Ozouf-Costaz C."/>
            <person name="Bernot A."/>
            <person name="Nicaud S."/>
            <person name="Jaffe D."/>
            <person name="Fisher S."/>
            <person name="Lutfalla G."/>
            <person name="Dossat C."/>
            <person name="Segurens B."/>
            <person name="Dasilva C."/>
            <person name="Salanoubat M."/>
            <person name="Levy M."/>
            <person name="Boudet N."/>
            <person name="Castellano S."/>
            <person name="Anthouard V."/>
            <person name="Jubin C."/>
            <person name="Castelli V."/>
            <person name="Katinka M."/>
            <person name="Vacherie B."/>
            <person name="Biemont C."/>
            <person name="Skalli Z."/>
            <person name="Cattolico L."/>
            <person name="Poulain J."/>
            <person name="De Berardinis V."/>
            <person name="Cruaud C."/>
            <person name="Duprat S."/>
            <person name="Brottier P."/>
            <person name="Coutanceau J.-P."/>
            <person name="Gouzy J."/>
            <person name="Parra G."/>
            <person name="Lardier G."/>
            <person name="Chapple C."/>
            <person name="McKernan K.J."/>
            <person name="McEwan P."/>
            <person name="Bosak S."/>
            <person name="Kellis M."/>
            <person name="Volff J.-N."/>
            <person name="Guigo R."/>
            <person name="Zody M.C."/>
            <person name="Mesirov J."/>
            <person name="Lindblad-Toh K."/>
            <person name="Birren B."/>
            <person name="Nusbaum C."/>
            <person name="Kahn D."/>
            <person name="Robinson-Rechavi M."/>
            <person name="Laudet V."/>
            <person name="Schachter V."/>
            <person name="Quetier F."/>
            <person name="Saurin W."/>
            <person name="Scarpelli C."/>
            <person name="Wincker P."/>
            <person name="Lander E.S."/>
            <person name="Weissenbach J."/>
            <person name="Roest Crollius H."/>
        </authorList>
    </citation>
    <scope>NUCLEOTIDE SEQUENCE [LARGE SCALE GENOMIC DNA]</scope>
</reference>
<dbReference type="GeneTree" id="ENSGT00390000004263"/>
<reference evidence="7" key="2">
    <citation type="submission" date="2025-08" db="UniProtKB">
        <authorList>
            <consortium name="Ensembl"/>
        </authorList>
    </citation>
    <scope>IDENTIFICATION</scope>
</reference>
<evidence type="ECO:0000256" key="2">
    <source>
        <dbReference type="ARBA" id="ARBA00022448"/>
    </source>
</evidence>
<dbReference type="CDD" id="cd14785">
    <property type="entry name" value="V-ATPase_C"/>
    <property type="match status" value="1"/>
</dbReference>
<evidence type="ECO:0000256" key="1">
    <source>
        <dbReference type="ARBA" id="ARBA00006138"/>
    </source>
</evidence>
<dbReference type="FunFam" id="3.30.70.100:FF:000002">
    <property type="entry name" value="V-type proton ATPase subunit C"/>
    <property type="match status" value="1"/>
</dbReference>
<evidence type="ECO:0000256" key="4">
    <source>
        <dbReference type="ARBA" id="ARBA00023065"/>
    </source>
</evidence>
<comment type="function">
    <text evidence="5 6">Subunit of the V1 complex of vacuolar(H+)-ATPase (V-ATPase), a multisubunit enzyme composed of a peripheral complex (V1) that hydrolyzes ATP and a membrane integral complex (V0) that translocates protons. V-ATPase is responsible for acidifying and maintaining the pH of intracellular compartments and in some cell types, is targeted to the plasma membrane, where it is responsible for acidifying the extracellular environment. Subunit C is necessary for the assembly of the catalytic sector of the enzyme and is likely to have a specific function in its catalytic activity.</text>
</comment>
<evidence type="ECO:0000313" key="7">
    <source>
        <dbReference type="Ensembl" id="ENSTNIP00000005631.1"/>
    </source>
</evidence>
<sequence>MADLWLISVPLDKTSITSVEKLKHVITRTNLASCFMFPIPDLKEGILDSLLTLSDDLSQMDTLTESVIRNICQCLRDVMEGSRDKVLENTLVNGVDLLGYATRFEWDKAKYPTTNPVTCLKDLINKDVLQVAKELKSRSAAYNSGKASLQSLERKLDGTLQNRSLTDLIRKEDLVVSEYLTTLLVFVPRRSYAHWESTYECLSDLVVPRSSRKLLEDKEGGIFAVTLFKKAVCDFKGKAQENKFFVREYCLEKSDLKKKKEKREMLASSSAWSIPRASEKLCTSAGFRPEKSQRSPMSLCLTATKNRLVRDDSNSSGSSKVFVHWLKVHFSQLSVAWIHLKALRVFVESALRYGLPVRYQALLLQADRKQSKRLEDELASLFGYLDPTATASKAEVAGDIPGFSAQEYFSYICFHINTNFLEIR</sequence>
<comment type="similarity">
    <text evidence="1 6">Belongs to the V-ATPase C subunit family.</text>
</comment>
<protein>
    <recommendedName>
        <fullName evidence="6">V-type proton ATPase subunit C</fullName>
    </recommendedName>
</protein>
<keyword evidence="2 6" id="KW-0813">Transport</keyword>
<keyword evidence="8" id="KW-1185">Reference proteome</keyword>
<dbReference type="Gene3D" id="1.20.1460.10">
    <property type="entry name" value="subunit c (vma5p) of the yeast v-atpase, domain 2"/>
    <property type="match status" value="2"/>
</dbReference>
<organism evidence="7 8">
    <name type="scientific">Tetraodon nigroviridis</name>
    <name type="common">Spotted green pufferfish</name>
    <name type="synonym">Chelonodon nigroviridis</name>
    <dbReference type="NCBI Taxonomy" id="99883"/>
    <lineage>
        <taxon>Eukaryota</taxon>
        <taxon>Metazoa</taxon>
        <taxon>Chordata</taxon>
        <taxon>Craniata</taxon>
        <taxon>Vertebrata</taxon>
        <taxon>Euteleostomi</taxon>
        <taxon>Actinopterygii</taxon>
        <taxon>Neopterygii</taxon>
        <taxon>Teleostei</taxon>
        <taxon>Neoteleostei</taxon>
        <taxon>Acanthomorphata</taxon>
        <taxon>Eupercaria</taxon>
        <taxon>Tetraodontiformes</taxon>
        <taxon>Tetradontoidea</taxon>
        <taxon>Tetraodontidae</taxon>
        <taxon>Tetraodon</taxon>
    </lineage>
</organism>
<dbReference type="InterPro" id="IPR036132">
    <property type="entry name" value="Vac_ATP_synth_c_sf"/>
</dbReference>
<name>H3CBK9_TETNG</name>
<accession>H3CBK9</accession>
<evidence type="ECO:0000256" key="5">
    <source>
        <dbReference type="ARBA" id="ARBA00046006"/>
    </source>
</evidence>
<dbReference type="InParanoid" id="H3CBK9"/>
<dbReference type="PANTHER" id="PTHR10137:SF4">
    <property type="entry name" value="V-TYPE PROTON ATPASE SUBUNIT C 2"/>
    <property type="match status" value="1"/>
</dbReference>
<keyword evidence="3 6" id="KW-0375">Hydrogen ion transport</keyword>
<dbReference type="Gene3D" id="3.30.70.1180">
    <property type="entry name" value="Vacuolar atp synthase subunit c, domain 1"/>
    <property type="match status" value="2"/>
</dbReference>
<dbReference type="AlphaFoldDB" id="H3CBK9"/>
<dbReference type="SUPFAM" id="SSF118203">
    <property type="entry name" value="Vacuolar ATP synthase subunit C"/>
    <property type="match status" value="2"/>
</dbReference>